<dbReference type="InterPro" id="IPR015943">
    <property type="entry name" value="WD40/YVTN_repeat-like_dom_sf"/>
</dbReference>
<reference evidence="2 3" key="1">
    <citation type="journal article" date="2014" name="BMC Genomics">
        <title>Comparison of environmental and isolate Sulfobacillus genomes reveals diverse carbon, sulfur, nitrogen, and hydrogen metabolisms.</title>
        <authorList>
            <person name="Justice N.B."/>
            <person name="Norman A."/>
            <person name="Brown C.T."/>
            <person name="Singh A."/>
            <person name="Thomas B.C."/>
            <person name="Banfield J.F."/>
        </authorList>
    </citation>
    <scope>NUCLEOTIDE SEQUENCE [LARGE SCALE GENOMIC DNA]</scope>
    <source>
        <strain evidence="2">AMDSBA4</strain>
    </source>
</reference>
<proteinExistence type="predicted"/>
<dbReference type="Proteomes" id="UP000242972">
    <property type="component" value="Unassembled WGS sequence"/>
</dbReference>
<dbReference type="AlphaFoldDB" id="A0A2T2XC83"/>
<name>A0A2T2XC83_9FIRM</name>
<keyword evidence="1" id="KW-0732">Signal</keyword>
<dbReference type="Gene3D" id="2.130.10.10">
    <property type="entry name" value="YVTN repeat-like/Quinoprotein amine dehydrogenase"/>
    <property type="match status" value="1"/>
</dbReference>
<evidence type="ECO:0000313" key="3">
    <source>
        <dbReference type="Proteomes" id="UP000242972"/>
    </source>
</evidence>
<gene>
    <name evidence="2" type="ORF">C7B46_16035</name>
</gene>
<feature type="chain" id="PRO_5015642165" description="Big-1 domain-containing protein" evidence="1">
    <location>
        <begin position="28"/>
        <end position="668"/>
    </location>
</feature>
<dbReference type="SUPFAM" id="SSF63829">
    <property type="entry name" value="Calcium-dependent phosphotriesterase"/>
    <property type="match status" value="1"/>
</dbReference>
<protein>
    <recommendedName>
        <fullName evidence="4">Big-1 domain-containing protein</fullName>
    </recommendedName>
</protein>
<dbReference type="EMBL" id="PXYW01000053">
    <property type="protein sequence ID" value="PSR32072.1"/>
    <property type="molecule type" value="Genomic_DNA"/>
</dbReference>
<evidence type="ECO:0000256" key="1">
    <source>
        <dbReference type="SAM" id="SignalP"/>
    </source>
</evidence>
<organism evidence="2 3">
    <name type="scientific">Sulfobacillus benefaciens</name>
    <dbReference type="NCBI Taxonomy" id="453960"/>
    <lineage>
        <taxon>Bacteria</taxon>
        <taxon>Bacillati</taxon>
        <taxon>Bacillota</taxon>
        <taxon>Clostridia</taxon>
        <taxon>Eubacteriales</taxon>
        <taxon>Clostridiales Family XVII. Incertae Sedis</taxon>
        <taxon>Sulfobacillus</taxon>
    </lineage>
</organism>
<feature type="signal peptide" evidence="1">
    <location>
        <begin position="1"/>
        <end position="27"/>
    </location>
</feature>
<evidence type="ECO:0008006" key="4">
    <source>
        <dbReference type="Google" id="ProtNLM"/>
    </source>
</evidence>
<comment type="caution">
    <text evidence="2">The sequence shown here is derived from an EMBL/GenBank/DDBJ whole genome shotgun (WGS) entry which is preliminary data.</text>
</comment>
<evidence type="ECO:0000313" key="2">
    <source>
        <dbReference type="EMBL" id="PSR32072.1"/>
    </source>
</evidence>
<accession>A0A2T2XC83</accession>
<sequence length="668" mass="68577">MTKKIVPALAMASSMAMLGILPSTVFAASTSSMVMLSASATTASVGQTVTYQVSDSAATSATEYQFWVQSPSGQWQIGQNYSSSNTFTVHATQVGSETVVAYALSRTAVAAHDWGQALATNPDPLYVGSQVSLTVSPVASNGQPVVQVTVTAKNLMNPLYQLWWKTPAGVWEQSGGYQASSLFTVALPEAGNYEFVAYAKEPDAMPTAAEAVYAPGQTVAITVPAAKVVVSPAVSALKAGSQGVDPLMVSVEDAAGNPIMNFNGTVTVMDTQGLLIGNNGTSNTVSVAISHGIGMAQVMAAATSDVSDTISTGSLTANAGSLMQPTLEYGSTTVTSRSFSGNISQLNTITQIASTVSASNGDQNPYGLTYYNPAKGPANDPFIGDFLVSNFSNSGGTNGAGSTIVAINPNTGTVTPFASTAAGPVSLAVSPLGPVWIANFGTQGTNGNDQVLTPTGGEFPEGGSIITSSFLDGPWGQAFVPSAAGPAFFVTNALSGTIDAMYGFSPPSFNTDTKFTVIGQGLAHQGTTASSVQGPQGMIYDASTNMVYVTDTADNSIRAYYWNGPNTPNQGTGQLIYQGGPLKAPVGITIDPLNGDLLVANQGNNNLVEIALNDGHAYVAGQKVLDNTPVNPQTGAGSALFGVYAMNNNGQLEVFFTDDNTNTLDVLK</sequence>